<sequence length="494" mass="52921">MVLLGLLTFGTTQRGRESTAWVGHTYEVLASLEAAQGRAVDAETGVRGFAATGVPRFLDPYASAEGDARRELQRLRRLTVDNPGQQRRLDTLEARLTRVFSHLDSAVALVRARAPAQMSAPEVTALFAGGKAEMDAVRVAVAAVGAEERRLLAARTAADRRLDELMGLAVFGETLAAAVCVLVVALLLAAAERAQERHAEAEHAARVEAEDAAERLQEQAIELEALNLELHEQAEALEARGAEAERAREEAESASRVKGQLLSTVSHELRTPLNAIGGYAELLELGLRGPLTDAQREDISRIRRANQHLTGLVTDLLNFARLESGQVAFERADVALATVVDDLEALLAPQLAAKGLAFVHHACAPAPPAPPWVVRADAEKLRQLLLNLLTNAIKFTEPGGQVMLVCESDADAGVVRLVVRDTGRGIEAEHLARIFEPFVQVDRHRTPASQQGVGLGLAISRDLARGMDGDLTAESTPGQGSTFTLTLPAATPMD</sequence>
<evidence type="ECO:0000259" key="9">
    <source>
        <dbReference type="PROSITE" id="PS50109"/>
    </source>
</evidence>
<dbReference type="CDD" id="cd16922">
    <property type="entry name" value="HATPase_EvgS-ArcB-TorS-like"/>
    <property type="match status" value="1"/>
</dbReference>
<evidence type="ECO:0000256" key="8">
    <source>
        <dbReference type="SAM" id="MobiDB-lite"/>
    </source>
</evidence>
<keyword evidence="3" id="KW-0597">Phosphoprotein</keyword>
<dbReference type="SUPFAM" id="SSF47384">
    <property type="entry name" value="Homodimeric domain of signal transducing histidine kinase"/>
    <property type="match status" value="1"/>
</dbReference>
<proteinExistence type="predicted"/>
<accession>W0RAX2</accession>
<dbReference type="PANTHER" id="PTHR43711:SF26">
    <property type="entry name" value="SENSOR HISTIDINE KINASE RCSC"/>
    <property type="match status" value="1"/>
</dbReference>
<dbReference type="KEGG" id="gba:J421_0399"/>
<dbReference type="CDD" id="cd00082">
    <property type="entry name" value="HisKA"/>
    <property type="match status" value="1"/>
</dbReference>
<dbReference type="InterPro" id="IPR050736">
    <property type="entry name" value="Sensor_HK_Regulatory"/>
</dbReference>
<dbReference type="STRING" id="861299.J421_0399"/>
<keyword evidence="4" id="KW-0808">Transferase</keyword>
<evidence type="ECO:0000256" key="2">
    <source>
        <dbReference type="ARBA" id="ARBA00012438"/>
    </source>
</evidence>
<evidence type="ECO:0000256" key="6">
    <source>
        <dbReference type="ARBA" id="ARBA00023012"/>
    </source>
</evidence>
<dbReference type="SMART" id="SM00387">
    <property type="entry name" value="HATPase_c"/>
    <property type="match status" value="1"/>
</dbReference>
<dbReference type="Proteomes" id="UP000019151">
    <property type="component" value="Chromosome"/>
</dbReference>
<dbReference type="Pfam" id="PF05227">
    <property type="entry name" value="CHASE3"/>
    <property type="match status" value="1"/>
</dbReference>
<dbReference type="GO" id="GO:0000155">
    <property type="term" value="F:phosphorelay sensor kinase activity"/>
    <property type="evidence" value="ECO:0007669"/>
    <property type="project" value="InterPro"/>
</dbReference>
<dbReference type="InterPro" id="IPR004358">
    <property type="entry name" value="Sig_transdc_His_kin-like_C"/>
</dbReference>
<keyword evidence="7" id="KW-0175">Coiled coil</keyword>
<evidence type="ECO:0000256" key="4">
    <source>
        <dbReference type="ARBA" id="ARBA00022679"/>
    </source>
</evidence>
<feature type="domain" description="Histidine kinase" evidence="9">
    <location>
        <begin position="264"/>
        <end position="491"/>
    </location>
</feature>
<dbReference type="Gene3D" id="1.10.287.130">
    <property type="match status" value="1"/>
</dbReference>
<feature type="compositionally biased region" description="Polar residues" evidence="8">
    <location>
        <begin position="473"/>
        <end position="485"/>
    </location>
</feature>
<dbReference type="PATRIC" id="fig|861299.3.peg.409"/>
<dbReference type="PANTHER" id="PTHR43711">
    <property type="entry name" value="TWO-COMPONENT HISTIDINE KINASE"/>
    <property type="match status" value="1"/>
</dbReference>
<dbReference type="PROSITE" id="PS50109">
    <property type="entry name" value="HIS_KIN"/>
    <property type="match status" value="1"/>
</dbReference>
<dbReference type="CDD" id="cd19410">
    <property type="entry name" value="HK9-like_sensor"/>
    <property type="match status" value="1"/>
</dbReference>
<evidence type="ECO:0000313" key="11">
    <source>
        <dbReference type="Proteomes" id="UP000019151"/>
    </source>
</evidence>
<protein>
    <recommendedName>
        <fullName evidence="2">histidine kinase</fullName>
        <ecNumber evidence="2">2.7.13.3</ecNumber>
    </recommendedName>
</protein>
<gene>
    <name evidence="10" type="ORF">J421_0399</name>
</gene>
<dbReference type="InterPro" id="IPR036890">
    <property type="entry name" value="HATPase_C_sf"/>
</dbReference>
<evidence type="ECO:0000313" key="10">
    <source>
        <dbReference type="EMBL" id="AHG87936.1"/>
    </source>
</evidence>
<dbReference type="AlphaFoldDB" id="W0RAX2"/>
<reference evidence="10 11" key="1">
    <citation type="journal article" date="2014" name="Genome Announc.">
        <title>Genome Sequence and Methylome of Soil Bacterium Gemmatirosa kalamazoonensis KBS708T, a Member of the Rarely Cultivated Gemmatimonadetes Phylum.</title>
        <authorList>
            <person name="Debruyn J.M."/>
            <person name="Radosevich M."/>
            <person name="Wommack K.E."/>
            <person name="Polson S.W."/>
            <person name="Hauser L.J."/>
            <person name="Fawaz M.N."/>
            <person name="Korlach J."/>
            <person name="Tsai Y.C."/>
        </authorList>
    </citation>
    <scope>NUCLEOTIDE SEQUENCE [LARGE SCALE GENOMIC DNA]</scope>
    <source>
        <strain evidence="10 11">KBS708</strain>
    </source>
</reference>
<feature type="coiled-coil region" evidence="7">
    <location>
        <begin position="184"/>
        <end position="254"/>
    </location>
</feature>
<name>W0RAX2_9BACT</name>
<dbReference type="InterPro" id="IPR005467">
    <property type="entry name" value="His_kinase_dom"/>
</dbReference>
<dbReference type="InterPro" id="IPR036097">
    <property type="entry name" value="HisK_dim/P_sf"/>
</dbReference>
<keyword evidence="11" id="KW-1185">Reference proteome</keyword>
<dbReference type="InterPro" id="IPR003594">
    <property type="entry name" value="HATPase_dom"/>
</dbReference>
<dbReference type="InterPro" id="IPR007891">
    <property type="entry name" value="CHASE3"/>
</dbReference>
<evidence type="ECO:0000256" key="7">
    <source>
        <dbReference type="SAM" id="Coils"/>
    </source>
</evidence>
<dbReference type="eggNOG" id="COG2205">
    <property type="taxonomic scope" value="Bacteria"/>
</dbReference>
<evidence type="ECO:0000256" key="5">
    <source>
        <dbReference type="ARBA" id="ARBA00022777"/>
    </source>
</evidence>
<dbReference type="EMBL" id="CP007128">
    <property type="protein sequence ID" value="AHG87936.1"/>
    <property type="molecule type" value="Genomic_DNA"/>
</dbReference>
<dbReference type="Pfam" id="PF00512">
    <property type="entry name" value="HisKA"/>
    <property type="match status" value="1"/>
</dbReference>
<dbReference type="FunCoup" id="W0RAX2">
    <property type="interactions" value="17"/>
</dbReference>
<dbReference type="PRINTS" id="PR00344">
    <property type="entry name" value="BCTRLSENSOR"/>
</dbReference>
<dbReference type="FunFam" id="3.30.565.10:FF:000006">
    <property type="entry name" value="Sensor histidine kinase WalK"/>
    <property type="match status" value="1"/>
</dbReference>
<dbReference type="Pfam" id="PF02518">
    <property type="entry name" value="HATPase_c"/>
    <property type="match status" value="1"/>
</dbReference>
<organism evidence="10 11">
    <name type="scientific">Gemmatirosa kalamazoonensis</name>
    <dbReference type="NCBI Taxonomy" id="861299"/>
    <lineage>
        <taxon>Bacteria</taxon>
        <taxon>Pseudomonadati</taxon>
        <taxon>Gemmatimonadota</taxon>
        <taxon>Gemmatimonadia</taxon>
        <taxon>Gemmatimonadales</taxon>
        <taxon>Gemmatimonadaceae</taxon>
        <taxon>Gemmatirosa</taxon>
    </lineage>
</organism>
<dbReference type="EC" id="2.7.13.3" evidence="2"/>
<comment type="catalytic activity">
    <reaction evidence="1">
        <text>ATP + protein L-histidine = ADP + protein N-phospho-L-histidine.</text>
        <dbReference type="EC" id="2.7.13.3"/>
    </reaction>
</comment>
<dbReference type="HOGENOM" id="CLU_551814_0_0_0"/>
<dbReference type="SUPFAM" id="SSF55874">
    <property type="entry name" value="ATPase domain of HSP90 chaperone/DNA topoisomerase II/histidine kinase"/>
    <property type="match status" value="1"/>
</dbReference>
<dbReference type="Gene3D" id="3.30.565.10">
    <property type="entry name" value="Histidine kinase-like ATPase, C-terminal domain"/>
    <property type="match status" value="1"/>
</dbReference>
<dbReference type="InterPro" id="IPR003661">
    <property type="entry name" value="HisK_dim/P_dom"/>
</dbReference>
<dbReference type="SMART" id="SM00388">
    <property type="entry name" value="HisKA"/>
    <property type="match status" value="1"/>
</dbReference>
<dbReference type="InParanoid" id="W0RAX2"/>
<feature type="region of interest" description="Disordered" evidence="8">
    <location>
        <begin position="468"/>
        <end position="494"/>
    </location>
</feature>
<evidence type="ECO:0000256" key="3">
    <source>
        <dbReference type="ARBA" id="ARBA00022553"/>
    </source>
</evidence>
<evidence type="ECO:0000256" key="1">
    <source>
        <dbReference type="ARBA" id="ARBA00000085"/>
    </source>
</evidence>
<keyword evidence="6" id="KW-0902">Two-component regulatory system</keyword>
<keyword evidence="5" id="KW-0418">Kinase</keyword>